<evidence type="ECO:0000256" key="1">
    <source>
        <dbReference type="ARBA" id="ARBA00006484"/>
    </source>
</evidence>
<protein>
    <submittedName>
        <fullName evidence="5">Short-chain dehydrogenase</fullName>
    </submittedName>
</protein>
<keyword evidence="3" id="KW-0560">Oxidoreductase</keyword>
<accession>A0A4R5XH60</accession>
<proteinExistence type="inferred from homology"/>
<dbReference type="PANTHER" id="PTHR43008">
    <property type="entry name" value="BENZIL REDUCTASE"/>
    <property type="match status" value="1"/>
</dbReference>
<evidence type="ECO:0000256" key="4">
    <source>
        <dbReference type="RuleBase" id="RU000363"/>
    </source>
</evidence>
<name>A0A4R5XH60_9AGAM</name>
<dbReference type="EMBL" id="ML170156">
    <property type="protein sequence ID" value="TDL29567.1"/>
    <property type="molecule type" value="Genomic_DNA"/>
</dbReference>
<dbReference type="Pfam" id="PF00106">
    <property type="entry name" value="adh_short"/>
    <property type="match status" value="1"/>
</dbReference>
<dbReference type="FunFam" id="3.40.50.720:FF:000281">
    <property type="entry name" value="Uncharacterized oxidoreductase YIR035C"/>
    <property type="match status" value="1"/>
</dbReference>
<dbReference type="Proteomes" id="UP000294933">
    <property type="component" value="Unassembled WGS sequence"/>
</dbReference>
<dbReference type="Gene3D" id="3.40.50.720">
    <property type="entry name" value="NAD(P)-binding Rossmann-like Domain"/>
    <property type="match status" value="1"/>
</dbReference>
<sequence length="261" mass="27996">MAQQRKPVVVITGASKGIGLAVTKILLEDFNAIVVALSRTRTPELLDLLNRHQSTLMTFEADVTDKSSVTNAINLASKVFQGIDSLILNAGTLEPMGRIDSPSTTADSWRKHFDVNFFSMIDMLQVVLPNLRASSKGGRIVFVSSGAALGSTPGWGAYNASKAAMNSLCRTLSQEEPGIVSVALRPGQVDTGMQALLRSEGSAHMSEADYQRFVAAHAEGKLVNPEDPGYVIAALSLQASNELSGQFVTWNADECKGYRHV</sequence>
<evidence type="ECO:0000313" key="6">
    <source>
        <dbReference type="Proteomes" id="UP000294933"/>
    </source>
</evidence>
<dbReference type="InterPro" id="IPR036291">
    <property type="entry name" value="NAD(P)-bd_dom_sf"/>
</dbReference>
<dbReference type="OrthoDB" id="9876299at2759"/>
<organism evidence="5 6">
    <name type="scientific">Rickenella mellea</name>
    <dbReference type="NCBI Taxonomy" id="50990"/>
    <lineage>
        <taxon>Eukaryota</taxon>
        <taxon>Fungi</taxon>
        <taxon>Dikarya</taxon>
        <taxon>Basidiomycota</taxon>
        <taxon>Agaricomycotina</taxon>
        <taxon>Agaricomycetes</taxon>
        <taxon>Hymenochaetales</taxon>
        <taxon>Rickenellaceae</taxon>
        <taxon>Rickenella</taxon>
    </lineage>
</organism>
<evidence type="ECO:0000256" key="3">
    <source>
        <dbReference type="ARBA" id="ARBA00023002"/>
    </source>
</evidence>
<dbReference type="InterPro" id="IPR020904">
    <property type="entry name" value="Sc_DH/Rdtase_CS"/>
</dbReference>
<dbReference type="STRING" id="50990.A0A4R5XH60"/>
<dbReference type="PROSITE" id="PS00061">
    <property type="entry name" value="ADH_SHORT"/>
    <property type="match status" value="1"/>
</dbReference>
<dbReference type="PRINTS" id="PR00080">
    <property type="entry name" value="SDRFAMILY"/>
</dbReference>
<comment type="similarity">
    <text evidence="1 4">Belongs to the short-chain dehydrogenases/reductases (SDR) family.</text>
</comment>
<reference evidence="5 6" key="1">
    <citation type="submission" date="2018-06" db="EMBL/GenBank/DDBJ databases">
        <title>A transcriptomic atlas of mushroom development highlights an independent origin of complex multicellularity.</title>
        <authorList>
            <consortium name="DOE Joint Genome Institute"/>
            <person name="Krizsan K."/>
            <person name="Almasi E."/>
            <person name="Merenyi Z."/>
            <person name="Sahu N."/>
            <person name="Viragh M."/>
            <person name="Koszo T."/>
            <person name="Mondo S."/>
            <person name="Kiss B."/>
            <person name="Balint B."/>
            <person name="Kues U."/>
            <person name="Barry K."/>
            <person name="Hegedus J.C."/>
            <person name="Henrissat B."/>
            <person name="Johnson J."/>
            <person name="Lipzen A."/>
            <person name="Ohm R."/>
            <person name="Nagy I."/>
            <person name="Pangilinan J."/>
            <person name="Yan J."/>
            <person name="Xiong Y."/>
            <person name="Grigoriev I.V."/>
            <person name="Hibbett D.S."/>
            <person name="Nagy L.G."/>
        </authorList>
    </citation>
    <scope>NUCLEOTIDE SEQUENCE [LARGE SCALE GENOMIC DNA]</scope>
    <source>
        <strain evidence="5 6">SZMC22713</strain>
    </source>
</reference>
<keyword evidence="6" id="KW-1185">Reference proteome</keyword>
<dbReference type="InterPro" id="IPR002347">
    <property type="entry name" value="SDR_fam"/>
</dbReference>
<dbReference type="VEuPathDB" id="FungiDB:BD410DRAFT_823653"/>
<dbReference type="SUPFAM" id="SSF51735">
    <property type="entry name" value="NAD(P)-binding Rossmann-fold domains"/>
    <property type="match status" value="1"/>
</dbReference>
<dbReference type="PANTHER" id="PTHR43008:SF8">
    <property type="entry name" value="BENZIL REDUCTASE ((S)-BENZOIN FORMING) IRC24"/>
    <property type="match status" value="1"/>
</dbReference>
<dbReference type="GO" id="GO:0050664">
    <property type="term" value="F:oxidoreductase activity, acting on NAD(P)H, oxygen as acceptor"/>
    <property type="evidence" value="ECO:0007669"/>
    <property type="project" value="TreeGrafter"/>
</dbReference>
<dbReference type="AlphaFoldDB" id="A0A4R5XH60"/>
<keyword evidence="2" id="KW-0521">NADP</keyword>
<evidence type="ECO:0000313" key="5">
    <source>
        <dbReference type="EMBL" id="TDL29567.1"/>
    </source>
</evidence>
<gene>
    <name evidence="5" type="ORF">BD410DRAFT_823653</name>
</gene>
<evidence type="ECO:0000256" key="2">
    <source>
        <dbReference type="ARBA" id="ARBA00022857"/>
    </source>
</evidence>
<dbReference type="PRINTS" id="PR00081">
    <property type="entry name" value="GDHRDH"/>
</dbReference>